<protein>
    <submittedName>
        <fullName evidence="3">Peroxisome biogenesis protein 6</fullName>
    </submittedName>
</protein>
<dbReference type="PANTHER" id="PTHR33116:SF78">
    <property type="entry name" value="OS12G0587133 PROTEIN"/>
    <property type="match status" value="1"/>
</dbReference>
<dbReference type="InterPro" id="IPR026960">
    <property type="entry name" value="RVT-Znf"/>
</dbReference>
<organism evidence="3 4">
    <name type="scientific">Vitis vinifera</name>
    <name type="common">Grape</name>
    <dbReference type="NCBI Taxonomy" id="29760"/>
    <lineage>
        <taxon>Eukaryota</taxon>
        <taxon>Viridiplantae</taxon>
        <taxon>Streptophyta</taxon>
        <taxon>Embryophyta</taxon>
        <taxon>Tracheophyta</taxon>
        <taxon>Spermatophyta</taxon>
        <taxon>Magnoliopsida</taxon>
        <taxon>eudicotyledons</taxon>
        <taxon>Gunneridae</taxon>
        <taxon>Pentapetalae</taxon>
        <taxon>rosids</taxon>
        <taxon>Vitales</taxon>
        <taxon>Vitaceae</taxon>
        <taxon>Viteae</taxon>
        <taxon>Vitis</taxon>
    </lineage>
</organism>
<evidence type="ECO:0000313" key="4">
    <source>
        <dbReference type="Proteomes" id="UP000288805"/>
    </source>
</evidence>
<dbReference type="SUPFAM" id="SSF52540">
    <property type="entry name" value="P-loop containing nucleoside triphosphate hydrolases"/>
    <property type="match status" value="1"/>
</dbReference>
<evidence type="ECO:0000259" key="2">
    <source>
        <dbReference type="Pfam" id="PF13966"/>
    </source>
</evidence>
<dbReference type="Proteomes" id="UP000288805">
    <property type="component" value="Unassembled WGS sequence"/>
</dbReference>
<dbReference type="PANTHER" id="PTHR33116">
    <property type="entry name" value="REVERSE TRANSCRIPTASE ZINC-BINDING DOMAIN-CONTAINING PROTEIN-RELATED-RELATED"/>
    <property type="match status" value="1"/>
</dbReference>
<dbReference type="InterPro" id="IPR003959">
    <property type="entry name" value="ATPase_AAA_core"/>
</dbReference>
<sequence length="702" mass="79069">MVERRKPLVLSSTKILLDSIRNSARLNKRDGVTGNELSANESSPTLHLPVGILRLSDEKSVSSDPKLALLDDSALVGLPTSALKRLSVTSGSPVLVRNVETNVWRIAHVVVLDSPRAHGHSSDSKLPLSHSPHTMLIFPSLKYPQNDSVLLDGEVAYLSPLLAFNLDLHISCLKSLVHQGKETLAYLFEANADEETRGRGSEASPISLSLEQSARLPRFASHLRASFVKIPECGTLESLQGNSSIEAEDRQEMIDLALHNYFKVDRYLARGDLFSVGIKWNCRSVMCIPCSQRMQNASDDIIHFKVVAMEPADEPVLRVNCTQTALVLGGSVPSAVPPDLLIGGSKGFTPLQGDTVKMLASILTPLVCPSTLASKLRVTVLLYGLAGAGKRTVIRHVAQRLGLHIVEYSCHNLMSSAERKTSVALAQVFNTAHRKVGLRLEKIQREFLWGDLDERRKIHLVRWAVICKDKRHGELGLRHLKVFNHALLGKWLWRFPLERESFWRKVIVGDFKLKDLFPLLFRIATHNSVVVADLWGRQGGGGGGWEVHFRRSFQDWELEEVTRFLDHISAVKVQEWEDSLFWKIERRGKFNVKSYYKSLKDENSPLFPAKEVWCSYAPFRTHFFAWEAVWGKISTVDMLMRRGWSMVNRCSLCKENEESADHILIHCGKTREFWTLLLSSFGVAWVFPASVRNLLLEWKVKG</sequence>
<accession>A0A438KH61</accession>
<dbReference type="Pfam" id="PF00004">
    <property type="entry name" value="AAA"/>
    <property type="match status" value="1"/>
</dbReference>
<feature type="domain" description="ATPase AAA-type core" evidence="1">
    <location>
        <begin position="380"/>
        <end position="434"/>
    </location>
</feature>
<dbReference type="Pfam" id="PF13966">
    <property type="entry name" value="zf-RVT"/>
    <property type="match status" value="1"/>
</dbReference>
<proteinExistence type="predicted"/>
<dbReference type="Gene3D" id="3.40.50.300">
    <property type="entry name" value="P-loop containing nucleotide triphosphate hydrolases"/>
    <property type="match status" value="1"/>
</dbReference>
<dbReference type="InterPro" id="IPR027417">
    <property type="entry name" value="P-loop_NTPase"/>
</dbReference>
<dbReference type="AlphaFoldDB" id="A0A438KH61"/>
<dbReference type="EMBL" id="QGNW01000006">
    <property type="protein sequence ID" value="RVX20543.1"/>
    <property type="molecule type" value="Genomic_DNA"/>
</dbReference>
<feature type="domain" description="Reverse transcriptase zinc-binding" evidence="2">
    <location>
        <begin position="590"/>
        <end position="674"/>
    </location>
</feature>
<dbReference type="GO" id="GO:0016887">
    <property type="term" value="F:ATP hydrolysis activity"/>
    <property type="evidence" value="ECO:0007669"/>
    <property type="project" value="InterPro"/>
</dbReference>
<evidence type="ECO:0000313" key="3">
    <source>
        <dbReference type="EMBL" id="RVX20543.1"/>
    </source>
</evidence>
<gene>
    <name evidence="3" type="primary">PEX6_0</name>
    <name evidence="3" type="ORF">CK203_002839</name>
</gene>
<comment type="caution">
    <text evidence="3">The sequence shown here is derived from an EMBL/GenBank/DDBJ whole genome shotgun (WGS) entry which is preliminary data.</text>
</comment>
<name>A0A438KH61_VITVI</name>
<dbReference type="GO" id="GO:0005524">
    <property type="term" value="F:ATP binding"/>
    <property type="evidence" value="ECO:0007669"/>
    <property type="project" value="InterPro"/>
</dbReference>
<evidence type="ECO:0000259" key="1">
    <source>
        <dbReference type="Pfam" id="PF00004"/>
    </source>
</evidence>
<reference evidence="3 4" key="1">
    <citation type="journal article" date="2018" name="PLoS Genet.">
        <title>Population sequencing reveals clonal diversity and ancestral inbreeding in the grapevine cultivar Chardonnay.</title>
        <authorList>
            <person name="Roach M.J."/>
            <person name="Johnson D.L."/>
            <person name="Bohlmann J."/>
            <person name="van Vuuren H.J."/>
            <person name="Jones S.J."/>
            <person name="Pretorius I.S."/>
            <person name="Schmidt S.A."/>
            <person name="Borneman A.R."/>
        </authorList>
    </citation>
    <scope>NUCLEOTIDE SEQUENCE [LARGE SCALE GENOMIC DNA]</scope>
    <source>
        <strain evidence="4">cv. Chardonnay</strain>
        <tissue evidence="3">Leaf</tissue>
    </source>
</reference>